<name>A0AAD7NSX8_9AGAR</name>
<keyword evidence="4" id="KW-1185">Reference proteome</keyword>
<evidence type="ECO:0000313" key="4">
    <source>
        <dbReference type="Proteomes" id="UP001215280"/>
    </source>
</evidence>
<comment type="caution">
    <text evidence="3">The sequence shown here is derived from an EMBL/GenBank/DDBJ whole genome shotgun (WGS) entry which is preliminary data.</text>
</comment>
<evidence type="ECO:0000256" key="1">
    <source>
        <dbReference type="SAM" id="MobiDB-lite"/>
    </source>
</evidence>
<feature type="region of interest" description="Disordered" evidence="1">
    <location>
        <begin position="74"/>
        <end position="95"/>
    </location>
</feature>
<organism evidence="3 4">
    <name type="scientific">Mycena maculata</name>
    <dbReference type="NCBI Taxonomy" id="230809"/>
    <lineage>
        <taxon>Eukaryota</taxon>
        <taxon>Fungi</taxon>
        <taxon>Dikarya</taxon>
        <taxon>Basidiomycota</taxon>
        <taxon>Agaricomycotina</taxon>
        <taxon>Agaricomycetes</taxon>
        <taxon>Agaricomycetidae</taxon>
        <taxon>Agaricales</taxon>
        <taxon>Marasmiineae</taxon>
        <taxon>Mycenaceae</taxon>
        <taxon>Mycena</taxon>
    </lineage>
</organism>
<sequence>MGGNTTGAGTGPALTDEHAATLAKMAHAQIWDSASLARAGVGFGGVYVLLPDTGAGQRRRGFITLATVAPAYPTPAAPKSDVPAPAVGAGTNRNGGTITRRSMGYFYVASASAGAGAMAMALLRPSR</sequence>
<feature type="transmembrane region" description="Helical" evidence="2">
    <location>
        <begin position="104"/>
        <end position="123"/>
    </location>
</feature>
<keyword evidence="2" id="KW-1133">Transmembrane helix</keyword>
<dbReference type="AlphaFoldDB" id="A0AAD7NSX8"/>
<gene>
    <name evidence="3" type="ORF">DFH07DRAFT_952638</name>
</gene>
<keyword evidence="2" id="KW-0472">Membrane</keyword>
<reference evidence="3" key="1">
    <citation type="submission" date="2023-03" db="EMBL/GenBank/DDBJ databases">
        <title>Massive genome expansion in bonnet fungi (Mycena s.s.) driven by repeated elements and novel gene families across ecological guilds.</title>
        <authorList>
            <consortium name="Lawrence Berkeley National Laboratory"/>
            <person name="Harder C.B."/>
            <person name="Miyauchi S."/>
            <person name="Viragh M."/>
            <person name="Kuo A."/>
            <person name="Thoen E."/>
            <person name="Andreopoulos B."/>
            <person name="Lu D."/>
            <person name="Skrede I."/>
            <person name="Drula E."/>
            <person name="Henrissat B."/>
            <person name="Morin E."/>
            <person name="Kohler A."/>
            <person name="Barry K."/>
            <person name="LaButti K."/>
            <person name="Morin E."/>
            <person name="Salamov A."/>
            <person name="Lipzen A."/>
            <person name="Mereny Z."/>
            <person name="Hegedus B."/>
            <person name="Baldrian P."/>
            <person name="Stursova M."/>
            <person name="Weitz H."/>
            <person name="Taylor A."/>
            <person name="Grigoriev I.V."/>
            <person name="Nagy L.G."/>
            <person name="Martin F."/>
            <person name="Kauserud H."/>
        </authorList>
    </citation>
    <scope>NUCLEOTIDE SEQUENCE</scope>
    <source>
        <strain evidence="3">CBHHK188m</strain>
    </source>
</reference>
<keyword evidence="2" id="KW-0812">Transmembrane</keyword>
<protein>
    <submittedName>
        <fullName evidence="3">Uncharacterized protein</fullName>
    </submittedName>
</protein>
<accession>A0AAD7NSX8</accession>
<evidence type="ECO:0000313" key="3">
    <source>
        <dbReference type="EMBL" id="KAJ7773591.1"/>
    </source>
</evidence>
<evidence type="ECO:0000256" key="2">
    <source>
        <dbReference type="SAM" id="Phobius"/>
    </source>
</evidence>
<dbReference type="Proteomes" id="UP001215280">
    <property type="component" value="Unassembled WGS sequence"/>
</dbReference>
<proteinExistence type="predicted"/>
<dbReference type="EMBL" id="JARJLG010000017">
    <property type="protein sequence ID" value="KAJ7773591.1"/>
    <property type="molecule type" value="Genomic_DNA"/>
</dbReference>